<organism evidence="1 2">
    <name type="scientific">Dissostichus mawsoni</name>
    <name type="common">Antarctic cod</name>
    <dbReference type="NCBI Taxonomy" id="36200"/>
    <lineage>
        <taxon>Eukaryota</taxon>
        <taxon>Metazoa</taxon>
        <taxon>Chordata</taxon>
        <taxon>Craniata</taxon>
        <taxon>Vertebrata</taxon>
        <taxon>Euteleostomi</taxon>
        <taxon>Actinopterygii</taxon>
        <taxon>Neopterygii</taxon>
        <taxon>Teleostei</taxon>
        <taxon>Neoteleostei</taxon>
        <taxon>Acanthomorphata</taxon>
        <taxon>Eupercaria</taxon>
        <taxon>Perciformes</taxon>
        <taxon>Notothenioidei</taxon>
        <taxon>Nototheniidae</taxon>
        <taxon>Dissostichus</taxon>
    </lineage>
</organism>
<reference evidence="1 2" key="1">
    <citation type="submission" date="2020-03" db="EMBL/GenBank/DDBJ databases">
        <title>Dissostichus mawsoni Genome sequencing and assembly.</title>
        <authorList>
            <person name="Park H."/>
        </authorList>
    </citation>
    <scope>NUCLEOTIDE SEQUENCE [LARGE SCALE GENOMIC DNA]</scope>
    <source>
        <strain evidence="1">DM0001</strain>
        <tissue evidence="1">Muscle</tissue>
    </source>
</reference>
<gene>
    <name evidence="1" type="ORF">F7725_023570</name>
</gene>
<name>A0A7J5XYJ0_DISMA</name>
<keyword evidence="2" id="KW-1185">Reference proteome</keyword>
<evidence type="ECO:0000313" key="1">
    <source>
        <dbReference type="EMBL" id="KAF3841619.1"/>
    </source>
</evidence>
<dbReference type="Proteomes" id="UP000518266">
    <property type="component" value="Unassembled WGS sequence"/>
</dbReference>
<dbReference type="EMBL" id="JAAKFY010000019">
    <property type="protein sequence ID" value="KAF3841619.1"/>
    <property type="molecule type" value="Genomic_DNA"/>
</dbReference>
<comment type="caution">
    <text evidence="1">The sequence shown here is derived from an EMBL/GenBank/DDBJ whole genome shotgun (WGS) entry which is preliminary data.</text>
</comment>
<accession>A0A7J5XYJ0</accession>
<proteinExistence type="predicted"/>
<evidence type="ECO:0000313" key="2">
    <source>
        <dbReference type="Proteomes" id="UP000518266"/>
    </source>
</evidence>
<sequence length="67" mass="6673">MSGLIMLTHDFAAVKSSCSGWGGAGVELGWMLGGAGVDAGVEAGVEAGMELGWSWGGSWDGAGWKLG</sequence>
<protein>
    <submittedName>
        <fullName evidence="1">Uncharacterized protein</fullName>
    </submittedName>
</protein>
<dbReference type="AlphaFoldDB" id="A0A7J5XYJ0"/>